<dbReference type="SMART" id="SM00034">
    <property type="entry name" value="CLECT"/>
    <property type="match status" value="1"/>
</dbReference>
<proteinExistence type="predicted"/>
<dbReference type="SUPFAM" id="SSF56436">
    <property type="entry name" value="C-type lectin-like"/>
    <property type="match status" value="1"/>
</dbReference>
<dbReference type="AlphaFoldDB" id="A0A8C4RTQ4"/>
<dbReference type="PANTHER" id="PTHR45784:SF5">
    <property type="entry name" value="C-TYPE LECTIN DOMAIN FAMILY 20 MEMBER A-RELATED"/>
    <property type="match status" value="1"/>
</dbReference>
<dbReference type="PROSITE" id="PS50041">
    <property type="entry name" value="C_TYPE_LECTIN_2"/>
    <property type="match status" value="1"/>
</dbReference>
<reference evidence="2" key="3">
    <citation type="submission" date="2025-09" db="UniProtKB">
        <authorList>
            <consortium name="Ensembl"/>
        </authorList>
    </citation>
    <scope>IDENTIFICATION</scope>
</reference>
<dbReference type="InterPro" id="IPR016186">
    <property type="entry name" value="C-type_lectin-like/link_sf"/>
</dbReference>
<reference evidence="2" key="1">
    <citation type="submission" date="2021-06" db="EMBL/GenBank/DDBJ databases">
        <authorList>
            <consortium name="Wellcome Sanger Institute Data Sharing"/>
        </authorList>
    </citation>
    <scope>NUCLEOTIDE SEQUENCE [LARGE SCALE GENOMIC DNA]</scope>
</reference>
<name>A0A8C4RTQ4_ERPCA</name>
<evidence type="ECO:0000313" key="2">
    <source>
        <dbReference type="Ensembl" id="ENSECRP00000006648.1"/>
    </source>
</evidence>
<accession>A0A8C4RTQ4</accession>
<dbReference type="Pfam" id="PF00059">
    <property type="entry name" value="Lectin_C"/>
    <property type="match status" value="1"/>
</dbReference>
<reference evidence="2" key="2">
    <citation type="submission" date="2025-08" db="UniProtKB">
        <authorList>
            <consortium name="Ensembl"/>
        </authorList>
    </citation>
    <scope>IDENTIFICATION</scope>
</reference>
<dbReference type="InterPro" id="IPR016187">
    <property type="entry name" value="CTDL_fold"/>
</dbReference>
<keyword evidence="3" id="KW-1185">Reference proteome</keyword>
<dbReference type="GeneTree" id="ENSGT00940000176041"/>
<organism evidence="2 3">
    <name type="scientific">Erpetoichthys calabaricus</name>
    <name type="common">Rope fish</name>
    <name type="synonym">Calamoichthys calabaricus</name>
    <dbReference type="NCBI Taxonomy" id="27687"/>
    <lineage>
        <taxon>Eukaryota</taxon>
        <taxon>Metazoa</taxon>
        <taxon>Chordata</taxon>
        <taxon>Craniata</taxon>
        <taxon>Vertebrata</taxon>
        <taxon>Euteleostomi</taxon>
        <taxon>Actinopterygii</taxon>
        <taxon>Polypteriformes</taxon>
        <taxon>Polypteridae</taxon>
        <taxon>Erpetoichthys</taxon>
    </lineage>
</organism>
<evidence type="ECO:0000259" key="1">
    <source>
        <dbReference type="PROSITE" id="PS50041"/>
    </source>
</evidence>
<protein>
    <recommendedName>
        <fullName evidence="1">C-type lectin domain-containing protein</fullName>
    </recommendedName>
</protein>
<dbReference type="PANTHER" id="PTHR45784">
    <property type="entry name" value="C-TYPE LECTIN DOMAIN FAMILY 20 MEMBER A-RELATED"/>
    <property type="match status" value="1"/>
</dbReference>
<dbReference type="Proteomes" id="UP000694620">
    <property type="component" value="Chromosome 1"/>
</dbReference>
<sequence length="137" mass="16027">MMSCSVTQFTFVSNNQTWDAAQRYCRSTFTDLVTVENEEINQQLVNVSQGKSFWIGLRRNRDNWQWSSGENVTYTNWNRNFFCAFVQSDGSWNNNSSSTKMPFMCYNGRQSKIYEYSGTSGHDRYSFQNSGHNPIWS</sequence>
<dbReference type="Gene3D" id="3.10.100.10">
    <property type="entry name" value="Mannose-Binding Protein A, subunit A"/>
    <property type="match status" value="1"/>
</dbReference>
<evidence type="ECO:0000313" key="3">
    <source>
        <dbReference type="Proteomes" id="UP000694620"/>
    </source>
</evidence>
<dbReference type="Ensembl" id="ENSECRT00000006755.1">
    <property type="protein sequence ID" value="ENSECRP00000006648.1"/>
    <property type="gene ID" value="ENSECRG00000004437.1"/>
</dbReference>
<dbReference type="InterPro" id="IPR001304">
    <property type="entry name" value="C-type_lectin-like"/>
</dbReference>
<feature type="domain" description="C-type lectin" evidence="1">
    <location>
        <begin position="9"/>
        <end position="106"/>
    </location>
</feature>